<organism evidence="3 4">
    <name type="scientific">Zophobas morio</name>
    <dbReference type="NCBI Taxonomy" id="2755281"/>
    <lineage>
        <taxon>Eukaryota</taxon>
        <taxon>Metazoa</taxon>
        <taxon>Ecdysozoa</taxon>
        <taxon>Arthropoda</taxon>
        <taxon>Hexapoda</taxon>
        <taxon>Insecta</taxon>
        <taxon>Pterygota</taxon>
        <taxon>Neoptera</taxon>
        <taxon>Endopterygota</taxon>
        <taxon>Coleoptera</taxon>
        <taxon>Polyphaga</taxon>
        <taxon>Cucujiformia</taxon>
        <taxon>Tenebrionidae</taxon>
        <taxon>Zophobas</taxon>
    </lineage>
</organism>
<dbReference type="EMBL" id="JALNTZ010000006">
    <property type="protein sequence ID" value="KAJ3649555.1"/>
    <property type="molecule type" value="Genomic_DNA"/>
</dbReference>
<dbReference type="InterPro" id="IPR031949">
    <property type="entry name" value="DUF4776"/>
</dbReference>
<dbReference type="PANTHER" id="PTHR39079">
    <property type="entry name" value="FI08034P-RELATED"/>
    <property type="match status" value="1"/>
</dbReference>
<reference evidence="3" key="1">
    <citation type="journal article" date="2023" name="G3 (Bethesda)">
        <title>Whole genome assemblies of Zophobas morio and Tenebrio molitor.</title>
        <authorList>
            <person name="Kaur S."/>
            <person name="Stinson S.A."/>
            <person name="diCenzo G.C."/>
        </authorList>
    </citation>
    <scope>NUCLEOTIDE SEQUENCE</scope>
    <source>
        <strain evidence="3">QUZm001</strain>
    </source>
</reference>
<feature type="region of interest" description="Disordered" evidence="1">
    <location>
        <begin position="1354"/>
        <end position="1417"/>
    </location>
</feature>
<protein>
    <recommendedName>
        <fullName evidence="2">DUF4776 domain-containing protein</fullName>
    </recommendedName>
</protein>
<evidence type="ECO:0000256" key="1">
    <source>
        <dbReference type="SAM" id="MobiDB-lite"/>
    </source>
</evidence>
<proteinExistence type="predicted"/>
<evidence type="ECO:0000313" key="4">
    <source>
        <dbReference type="Proteomes" id="UP001168821"/>
    </source>
</evidence>
<dbReference type="Proteomes" id="UP001168821">
    <property type="component" value="Unassembled WGS sequence"/>
</dbReference>
<keyword evidence="4" id="KW-1185">Reference proteome</keyword>
<sequence length="1417" mass="155322">MENHLFLLELFVETISFSSNLPEYPLLQDVKVTASMGDYVNIEIVSLQTPSGMNEPQKDVTFNSGMSSLFAGTQEELLQNMNKDTFTINVFVKQKLVSSAPIGLPKDFYTLVKQCHETQGVIGPVSIQDQFLLQEAGGERIIGDIKAAVRLSSFGACIKTSFQLIKTEQGVHKKFLVKGARGETTFECQKLNAGNSAELLPLTTLFTDVESPPASICPVEDDRVSWMALFKSAMDPRVSVTPEEFNVAISTLFDRKTASNITFDIISIMDRPEENKYVDLRIKGGSHGFIFEFDMPKQDGSQKTDFSSLQEEELTVEKINKMLCKNKDCPAVRKFKEMGIGPFAIHKGLGTVYGEPSLPVTYGLTQTYGVFDEYGPYGLFSRPKTPSQPFIPKQQSNWQSSCWKPKKRKDKECVCCCQKYNYGACHCKPQKSPLRLNGGSVGESVSFSQEYNQKINKHHQVLRLNGGGVLDYDDVKSPFHECKEIMDQFDEVLRKYKKALGPCGHVTCPFAPNVTKESCKKMCTHGMDVYSASNIVPQETETEKTCPLPSPSTKFKPKGACGSAKCAYAKYKHGLMDQDVDIEIATLPPAKRSCGHPKCPVEPELPPIHWDCPDPLPKGKCKNPNCPYLPKEIKCLNAVLGKGVCGNFNCPFAPPDPCKSPYCPFQPRQCPYESDSDSYCTDEECPFPSKRKDNVGSQNHPAASQQYGDNRCPPVSCWNPLLAYYALATGDQNLLQICFGGPECPYNMQQDVCPPPPPCPQGGGKSKKSADDSTCARKMVKKTPSPCYPPMESKCGNPNCPYAKKAEVLKQHGGAGEGKEGDIEYTSDTRLSVDLAPCHPGTCKYQKGSNLTCEACCPEKIKVNDLCQNPNCPFAPASATCYIKPPPCYEQPENDDVCGNPDCPFSPKPSCGGPPCGSLICPGSVPPCGSPVCPGNAPPCGSPICPGSVSPCASPVCPGGIPPCGSPVCPGVPANDCTPNPPCFNPCSMAFPPCPFGIDPVSALLALGMPISLCPDGICPFPTKDTFQICYGGPTCPFTKPPVCTPEPCTTEVQSVKDDEVCDNAECPYAARRGADVTSQRSKPTENDVGADVNVGETAVVDEGTEYITETRVEVDLAPCTKKTCQSQGGTLICEECPCMKGEKGGISKTKATEKKNKSKISTTKTKKTKKKGKFVYSIGDKYTGVQVGHKECVMPAFNVPPKMGWLWNIWTPCNRLKPRRGWRPGAIARSIAETIRKHRAAQGLPMLEVNRFRTGKKDYDRTESATSVNVKPKATLQIKKHDGCYWITMNPLKDPHTLVENENPYMECTPLQFKISKNKDKKAEEENEEYKSCFCEGDKELSSSDSELEIEFTPPAGIIHPERFKKKRNVVHTDTQYMASDLKSEKESKKGKKEKKDKKGKGKKGKGKKGKKGKKK</sequence>
<feature type="domain" description="DUF4776" evidence="2">
    <location>
        <begin position="1343"/>
        <end position="1385"/>
    </location>
</feature>
<dbReference type="PANTHER" id="PTHR39079:SF1">
    <property type="entry name" value="GH11706P-RELATED"/>
    <property type="match status" value="1"/>
</dbReference>
<accession>A0AA38I5V2</accession>
<name>A0AA38I5V2_9CUCU</name>
<feature type="compositionally biased region" description="Basic residues" evidence="1">
    <location>
        <begin position="1390"/>
        <end position="1417"/>
    </location>
</feature>
<dbReference type="Pfam" id="PF14924">
    <property type="entry name" value="MAP10_N"/>
    <property type="match status" value="1"/>
</dbReference>
<dbReference type="Pfam" id="PF16003">
    <property type="entry name" value="DUF4776"/>
    <property type="match status" value="2"/>
</dbReference>
<feature type="domain" description="DUF4776" evidence="2">
    <location>
        <begin position="1145"/>
        <end position="1322"/>
    </location>
</feature>
<evidence type="ECO:0000313" key="3">
    <source>
        <dbReference type="EMBL" id="KAJ3649555.1"/>
    </source>
</evidence>
<comment type="caution">
    <text evidence="3">The sequence shown here is derived from an EMBL/GenBank/DDBJ whole genome shotgun (WGS) entry which is preliminary data.</text>
</comment>
<evidence type="ECO:0000259" key="2">
    <source>
        <dbReference type="Pfam" id="PF16003"/>
    </source>
</evidence>
<gene>
    <name evidence="3" type="ORF">Zmor_021291</name>
</gene>